<keyword evidence="3" id="KW-1185">Reference proteome</keyword>
<dbReference type="Ensembl" id="ENSCCAT00000039739.1">
    <property type="protein sequence ID" value="ENSCCAP00000022242.1"/>
    <property type="gene ID" value="ENSCCAG00000028899.1"/>
</dbReference>
<dbReference type="GeneTree" id="ENSGT00940000153336"/>
<evidence type="ECO:0000256" key="1">
    <source>
        <dbReference type="SAM" id="Phobius"/>
    </source>
</evidence>
<sequence>MKRTIVLLAVIEIGILTKQIQTGGLVLPQTALMTTRLEEVMTALETSIQIVMIQTGIAMGIGMGTGMALAGIWMDMAAGMAMMTKAAETMIEAMTPG</sequence>
<name>A0A2K5R275_CEBIM</name>
<reference evidence="2" key="1">
    <citation type="submission" date="2025-08" db="UniProtKB">
        <authorList>
            <consortium name="Ensembl"/>
        </authorList>
    </citation>
    <scope>IDENTIFICATION</scope>
</reference>
<protein>
    <submittedName>
        <fullName evidence="2">Uncharacterized protein</fullName>
    </submittedName>
</protein>
<proteinExistence type="predicted"/>
<evidence type="ECO:0000313" key="3">
    <source>
        <dbReference type="Proteomes" id="UP000233040"/>
    </source>
</evidence>
<dbReference type="AlphaFoldDB" id="A0A2K5R275"/>
<keyword evidence="1" id="KW-1133">Transmembrane helix</keyword>
<keyword evidence="1" id="KW-0812">Transmembrane</keyword>
<feature type="transmembrane region" description="Helical" evidence="1">
    <location>
        <begin position="52"/>
        <end position="73"/>
    </location>
</feature>
<evidence type="ECO:0000313" key="2">
    <source>
        <dbReference type="Ensembl" id="ENSCCAP00000022242.1"/>
    </source>
</evidence>
<dbReference type="Proteomes" id="UP000233040">
    <property type="component" value="Unassembled WGS sequence"/>
</dbReference>
<keyword evidence="1" id="KW-0472">Membrane</keyword>
<organism evidence="2 3">
    <name type="scientific">Cebus imitator</name>
    <name type="common">Panamanian white-faced capuchin</name>
    <name type="synonym">Cebus capucinus imitator</name>
    <dbReference type="NCBI Taxonomy" id="2715852"/>
    <lineage>
        <taxon>Eukaryota</taxon>
        <taxon>Metazoa</taxon>
        <taxon>Chordata</taxon>
        <taxon>Craniata</taxon>
        <taxon>Vertebrata</taxon>
        <taxon>Euteleostomi</taxon>
        <taxon>Mammalia</taxon>
        <taxon>Eutheria</taxon>
        <taxon>Euarchontoglires</taxon>
        <taxon>Primates</taxon>
        <taxon>Haplorrhini</taxon>
        <taxon>Platyrrhini</taxon>
        <taxon>Cebidae</taxon>
        <taxon>Cebinae</taxon>
        <taxon>Cebus</taxon>
    </lineage>
</organism>
<reference evidence="2" key="2">
    <citation type="submission" date="2025-09" db="UniProtKB">
        <authorList>
            <consortium name="Ensembl"/>
        </authorList>
    </citation>
    <scope>IDENTIFICATION</scope>
</reference>
<accession>A0A2K5R275</accession>